<name>A0A8F5BV59_9CREN</name>
<dbReference type="Proteomes" id="UP000693941">
    <property type="component" value="Chromosome"/>
</dbReference>
<proteinExistence type="predicted"/>
<gene>
    <name evidence="1" type="ORF">J5U21_01709</name>
</gene>
<reference evidence="1" key="1">
    <citation type="journal article" date="2021" name="Environ. Microbiol.">
        <title>New insights into the diversity and evolution of the archaeal mobilome from three complete genomes of Saccharolobus shibatae.</title>
        <authorList>
            <person name="Medvedeva S."/>
            <person name="Brandt D."/>
            <person name="Cvirkaite-Krupovic V."/>
            <person name="Liu Y."/>
            <person name="Severinov K."/>
            <person name="Ishino S."/>
            <person name="Ishino Y."/>
            <person name="Prangishvili D."/>
            <person name="Kalinowski J."/>
            <person name="Krupovic M."/>
        </authorList>
    </citation>
    <scope>NUCLEOTIDE SEQUENCE</scope>
    <source>
        <strain evidence="1">BEU9</strain>
    </source>
</reference>
<dbReference type="AlphaFoldDB" id="A0A8F5BV59"/>
<accession>A0A8F5BV59</accession>
<sequence>MVEAKSVEETSERLKDYILAIIKAGNEANSNVDLTKIQLVLFLLQREFNTNVGTDFEIGILGPYSKKAEYVLDDLVNKGVVEVQEFPIRPKGKELQGFIKIRGSKGTIHLHLKRRSFSSPLNPYLYN</sequence>
<evidence type="ECO:0000313" key="2">
    <source>
        <dbReference type="Proteomes" id="UP000693941"/>
    </source>
</evidence>
<dbReference type="EMBL" id="CP077715">
    <property type="protein sequence ID" value="QXJ32058.1"/>
    <property type="molecule type" value="Genomic_DNA"/>
</dbReference>
<evidence type="ECO:0000313" key="1">
    <source>
        <dbReference type="EMBL" id="QXJ32058.1"/>
    </source>
</evidence>
<protein>
    <submittedName>
        <fullName evidence="1">Uncharacterized protein</fullName>
    </submittedName>
</protein>
<organism evidence="1 2">
    <name type="scientific">Saccharolobus shibatae</name>
    <dbReference type="NCBI Taxonomy" id="2286"/>
    <lineage>
        <taxon>Archaea</taxon>
        <taxon>Thermoproteota</taxon>
        <taxon>Thermoprotei</taxon>
        <taxon>Sulfolobales</taxon>
        <taxon>Sulfolobaceae</taxon>
        <taxon>Saccharolobus</taxon>
    </lineage>
</organism>